<keyword evidence="13" id="KW-1185">Reference proteome</keyword>
<keyword evidence="5" id="KW-0479">Metal-binding</keyword>
<dbReference type="PANTHER" id="PTHR13832">
    <property type="entry name" value="PROTEIN PHOSPHATASE 2C"/>
    <property type="match status" value="1"/>
</dbReference>
<evidence type="ECO:0000256" key="8">
    <source>
        <dbReference type="ARBA" id="ARBA00023211"/>
    </source>
</evidence>
<evidence type="ECO:0000256" key="9">
    <source>
        <dbReference type="RuleBase" id="RU003465"/>
    </source>
</evidence>
<dbReference type="InterPro" id="IPR032675">
    <property type="entry name" value="LRR_dom_sf"/>
</dbReference>
<gene>
    <name evidence="12" type="ORF">HINF_LOCUS54014</name>
    <name evidence="11" type="ORF">HINF_LOCUS8016</name>
</gene>
<dbReference type="CDD" id="cd00143">
    <property type="entry name" value="PP2Cc"/>
    <property type="match status" value="1"/>
</dbReference>
<comment type="caution">
    <text evidence="11">The sequence shown here is derived from an EMBL/GenBank/DDBJ whole genome shotgun (WGS) entry which is preliminary data.</text>
</comment>
<dbReference type="InterPro" id="IPR015655">
    <property type="entry name" value="PP2C"/>
</dbReference>
<reference evidence="11" key="1">
    <citation type="submission" date="2023-06" db="EMBL/GenBank/DDBJ databases">
        <authorList>
            <person name="Kurt Z."/>
        </authorList>
    </citation>
    <scope>NUCLEOTIDE SEQUENCE</scope>
</reference>
<dbReference type="GO" id="GO:0046872">
    <property type="term" value="F:metal ion binding"/>
    <property type="evidence" value="ECO:0007669"/>
    <property type="project" value="UniProtKB-KW"/>
</dbReference>
<evidence type="ECO:0000313" key="13">
    <source>
        <dbReference type="Proteomes" id="UP001642409"/>
    </source>
</evidence>
<dbReference type="SMART" id="SM00332">
    <property type="entry name" value="PP2Cc"/>
    <property type="match status" value="1"/>
</dbReference>
<reference evidence="12 13" key="2">
    <citation type="submission" date="2024-07" db="EMBL/GenBank/DDBJ databases">
        <authorList>
            <person name="Akdeniz Z."/>
        </authorList>
    </citation>
    <scope>NUCLEOTIDE SEQUENCE [LARGE SCALE GENOMIC DNA]</scope>
</reference>
<evidence type="ECO:0000259" key="10">
    <source>
        <dbReference type="PROSITE" id="PS51746"/>
    </source>
</evidence>
<name>A0AA86NJZ4_9EUKA</name>
<dbReference type="EC" id="3.1.3.16" evidence="4"/>
<evidence type="ECO:0000256" key="5">
    <source>
        <dbReference type="ARBA" id="ARBA00022723"/>
    </source>
</evidence>
<proteinExistence type="inferred from homology"/>
<evidence type="ECO:0000256" key="4">
    <source>
        <dbReference type="ARBA" id="ARBA00013081"/>
    </source>
</evidence>
<evidence type="ECO:0000256" key="2">
    <source>
        <dbReference type="ARBA" id="ARBA00001946"/>
    </source>
</evidence>
<dbReference type="Proteomes" id="UP001642409">
    <property type="component" value="Unassembled WGS sequence"/>
</dbReference>
<keyword evidence="7 9" id="KW-0904">Protein phosphatase</keyword>
<dbReference type="Gene3D" id="3.80.10.10">
    <property type="entry name" value="Ribonuclease Inhibitor"/>
    <property type="match status" value="1"/>
</dbReference>
<dbReference type="Gene3D" id="3.60.40.10">
    <property type="entry name" value="PPM-type phosphatase domain"/>
    <property type="match status" value="1"/>
</dbReference>
<comment type="similarity">
    <text evidence="3 9">Belongs to the PP2C family.</text>
</comment>
<evidence type="ECO:0000256" key="7">
    <source>
        <dbReference type="ARBA" id="ARBA00022912"/>
    </source>
</evidence>
<dbReference type="PROSITE" id="PS51746">
    <property type="entry name" value="PPM_2"/>
    <property type="match status" value="1"/>
</dbReference>
<dbReference type="EMBL" id="CAXDID020000278">
    <property type="protein sequence ID" value="CAL6069514.1"/>
    <property type="molecule type" value="Genomic_DNA"/>
</dbReference>
<dbReference type="SUPFAM" id="SSF52047">
    <property type="entry name" value="RNI-like"/>
    <property type="match status" value="1"/>
</dbReference>
<dbReference type="InterPro" id="IPR036457">
    <property type="entry name" value="PPM-type-like_dom_sf"/>
</dbReference>
<keyword evidence="6 9" id="KW-0378">Hydrolase</keyword>
<feature type="domain" description="PPM-type phosphatase" evidence="10">
    <location>
        <begin position="439"/>
        <end position="782"/>
    </location>
</feature>
<accession>A0AA86NJZ4</accession>
<keyword evidence="8" id="KW-0464">Manganese</keyword>
<evidence type="ECO:0000313" key="12">
    <source>
        <dbReference type="EMBL" id="CAL6069514.1"/>
    </source>
</evidence>
<dbReference type="AlphaFoldDB" id="A0AA86NJZ4"/>
<dbReference type="PROSITE" id="PS01032">
    <property type="entry name" value="PPM_1"/>
    <property type="match status" value="1"/>
</dbReference>
<dbReference type="InterPro" id="IPR000222">
    <property type="entry name" value="PP2C_BS"/>
</dbReference>
<evidence type="ECO:0000313" key="11">
    <source>
        <dbReference type="EMBL" id="CAI9920371.1"/>
    </source>
</evidence>
<dbReference type="GO" id="GO:0004722">
    <property type="term" value="F:protein serine/threonine phosphatase activity"/>
    <property type="evidence" value="ECO:0007669"/>
    <property type="project" value="UniProtKB-EC"/>
</dbReference>
<dbReference type="InterPro" id="IPR001932">
    <property type="entry name" value="PPM-type_phosphatase-like_dom"/>
</dbReference>
<evidence type="ECO:0000256" key="1">
    <source>
        <dbReference type="ARBA" id="ARBA00001936"/>
    </source>
</evidence>
<dbReference type="SUPFAM" id="SSF81606">
    <property type="entry name" value="PP2C-like"/>
    <property type="match status" value="1"/>
</dbReference>
<evidence type="ECO:0000256" key="3">
    <source>
        <dbReference type="ARBA" id="ARBA00006702"/>
    </source>
</evidence>
<protein>
    <recommendedName>
        <fullName evidence="4">protein-serine/threonine phosphatase</fullName>
        <ecNumber evidence="4">3.1.3.16</ecNumber>
    </recommendedName>
</protein>
<dbReference type="EMBL" id="CATOUU010000199">
    <property type="protein sequence ID" value="CAI9920371.1"/>
    <property type="molecule type" value="Genomic_DNA"/>
</dbReference>
<sequence length="785" mass="88028">MGCLGSKQASTYYESMLKKLILYTKTKYKTINQGLDKHQIAIDETALDDIGLFISAQLNKGQRQLRIEKVPSTGREVPICSPFSIGHFMKMIYQLFGWPLTTAVIDLSFHEIVSPELVTSLIFALNTVDICRTLNLTKQPISDAQSGIMGAWLASTVNLQFLSLVGCGLSHKAICDICEGLLRLARKRAKLEEIGRCDEISINEQEAFLYEVPKLMAVKHGLFGLDVSRNKLDDSDCSKIIDSLQNHIDLQFLGMAGCGVDELSSKALFEIVHNMKNLSYIDFSDNPTFDDKCLAYLYKQMLNGNYRLQQIMLTGCSISAKYEQKIIKILNRNQAVCQAYDDLLEGAFVRLFNSGEMAGDCHGKGSDNYIEYCTSEYFPTDLTPEESALMNKIFKYISIQEGYVKSIARILCSGKESKADRSSTMTENNGAQPAIQDFTISLSETIGRRPEMEDIVAIHADFQEFRYKRMNMEFKANEHYEILICLFDGHGGIEIAQQCGNLFPACFADTLNAILRATGLQYAYQLPDKIWEPLMFSVFQRVDETLRQRQSPAGSTCVITFITEHTVISANSGDSRAILVREEGSARRIESAQQSKSVISRNSTVDQTEVSQQAGKIFKPTSLTQSQTQINDIMQEFNFDDYFVNKTFDETVNSKLNPNDIVLRLSKDHKPDLPEEKRRIESVGGYVHQGRVLSTLAVARGFGDFTYKPSVTCSPYINVYTLQKQDAWVIVCCDGVWDVLSDVDAALLVHRSMTAGVAAITLRDESFRLDSGDNISAIAMRLFLK</sequence>
<comment type="cofactor">
    <cofactor evidence="2">
        <name>Mg(2+)</name>
        <dbReference type="ChEBI" id="CHEBI:18420"/>
    </cofactor>
</comment>
<dbReference type="PANTHER" id="PTHR13832:SF565">
    <property type="entry name" value="AT28366P-RELATED"/>
    <property type="match status" value="1"/>
</dbReference>
<evidence type="ECO:0000256" key="6">
    <source>
        <dbReference type="ARBA" id="ARBA00022801"/>
    </source>
</evidence>
<comment type="cofactor">
    <cofactor evidence="1">
        <name>Mn(2+)</name>
        <dbReference type="ChEBI" id="CHEBI:29035"/>
    </cofactor>
</comment>
<organism evidence="11">
    <name type="scientific">Hexamita inflata</name>
    <dbReference type="NCBI Taxonomy" id="28002"/>
    <lineage>
        <taxon>Eukaryota</taxon>
        <taxon>Metamonada</taxon>
        <taxon>Diplomonadida</taxon>
        <taxon>Hexamitidae</taxon>
        <taxon>Hexamitinae</taxon>
        <taxon>Hexamita</taxon>
    </lineage>
</organism>
<dbReference type="Pfam" id="PF00481">
    <property type="entry name" value="PP2C"/>
    <property type="match status" value="2"/>
</dbReference>